<keyword evidence="2" id="KW-0614">Plasmid</keyword>
<dbReference type="KEGG" id="brh:RBRH_02780"/>
<sequence length="87" mass="9361">MSWTRRTVGSARGRRHGAGAAVRRPSLASAPGYLVSHGCRATGIRVVNRIEAIDHAVSLAARVPTQGRFINLSVRPCLEVRGQSHYG</sequence>
<organism evidence="2 3">
    <name type="scientific">Mycetohabitans rhizoxinica (strain DSM 19002 / CIP 109453 / HKI 454)</name>
    <name type="common">Paraburkholderia rhizoxinica</name>
    <dbReference type="NCBI Taxonomy" id="882378"/>
    <lineage>
        <taxon>Bacteria</taxon>
        <taxon>Pseudomonadati</taxon>
        <taxon>Pseudomonadota</taxon>
        <taxon>Betaproteobacteria</taxon>
        <taxon>Burkholderiales</taxon>
        <taxon>Burkholderiaceae</taxon>
        <taxon>Mycetohabitans</taxon>
    </lineage>
</organism>
<dbReference type="Proteomes" id="UP000007437">
    <property type="component" value="Plasmid pBRH01"/>
</dbReference>
<dbReference type="AlphaFoldDB" id="E5AVC3"/>
<feature type="region of interest" description="Disordered" evidence="1">
    <location>
        <begin position="1"/>
        <end position="23"/>
    </location>
</feature>
<dbReference type="EMBL" id="FR687360">
    <property type="protein sequence ID" value="CBW77047.1"/>
    <property type="molecule type" value="Genomic_DNA"/>
</dbReference>
<evidence type="ECO:0000313" key="3">
    <source>
        <dbReference type="Proteomes" id="UP000007437"/>
    </source>
</evidence>
<geneLocation type="plasmid" evidence="2 3">
    <name>pBRH01</name>
</geneLocation>
<accession>E5AVC3</accession>
<dbReference type="HOGENOM" id="CLU_2477462_0_0_4"/>
<protein>
    <submittedName>
        <fullName evidence="2">Uncharacterized protein</fullName>
    </submittedName>
</protein>
<reference evidence="2 3" key="1">
    <citation type="journal article" date="2011" name="J. Bacteriol.">
        <title>Complete genome sequence of Burkholderia rhizoxinica, an endosymbiont of Rhizopus microsporus.</title>
        <authorList>
            <person name="Lackner G."/>
            <person name="Moebius N."/>
            <person name="Partida-Martinez L."/>
            <person name="Hertweck C."/>
        </authorList>
    </citation>
    <scope>NUCLEOTIDE SEQUENCE [LARGE SCALE GENOMIC DNA]</scope>
    <source>
        <strain evidence="3">DSM 19002 / CIP 109453 / HKI 454</strain>
        <plasmid evidence="2 3">pBRH01</plasmid>
    </source>
</reference>
<gene>
    <name evidence="2" type="ordered locus">RBRH_02780</name>
</gene>
<name>E5AVC3_MYCRK</name>
<evidence type="ECO:0000313" key="2">
    <source>
        <dbReference type="EMBL" id="CBW77047.1"/>
    </source>
</evidence>
<proteinExistence type="predicted"/>
<evidence type="ECO:0000256" key="1">
    <source>
        <dbReference type="SAM" id="MobiDB-lite"/>
    </source>
</evidence>